<dbReference type="Gene3D" id="2.170.130.10">
    <property type="entry name" value="TonB-dependent receptor, plug domain"/>
    <property type="match status" value="1"/>
</dbReference>
<evidence type="ECO:0000256" key="5">
    <source>
        <dbReference type="SAM" id="SignalP"/>
    </source>
</evidence>
<dbReference type="EMBL" id="FOJG01000001">
    <property type="protein sequence ID" value="SEW34928.1"/>
    <property type="molecule type" value="Genomic_DNA"/>
</dbReference>
<evidence type="ECO:0000313" key="8">
    <source>
        <dbReference type="EMBL" id="SEW34928.1"/>
    </source>
</evidence>
<dbReference type="Pfam" id="PF07715">
    <property type="entry name" value="Plug"/>
    <property type="match status" value="1"/>
</dbReference>
<feature type="domain" description="TonB-dependent receptor plug" evidence="7">
    <location>
        <begin position="239"/>
        <end position="320"/>
    </location>
</feature>
<feature type="chain" id="PRO_5011789797" evidence="5">
    <location>
        <begin position="39"/>
        <end position="1078"/>
    </location>
</feature>
<proteinExistence type="inferred from homology"/>
<dbReference type="STRING" id="29529.SAMN04488122_2164"/>
<dbReference type="OrthoDB" id="9768470at2"/>
<accession>A0A1I0R393</accession>
<dbReference type="SUPFAM" id="SSF49464">
    <property type="entry name" value="Carboxypeptidase regulatory domain-like"/>
    <property type="match status" value="1"/>
</dbReference>
<dbReference type="InterPro" id="IPR008969">
    <property type="entry name" value="CarboxyPept-like_regulatory"/>
</dbReference>
<sequence>MNYNFTQKRGKHKCCRKKGRLFYCFLLTLTLFRLSARAQFNQLTEKVTVHLQATSGQQVIEALDKQSSYGFTYAAEQLRAVNIPAFHAANITLGKALLQLQQQYGLQFSLQDKNISVKGGKPAPVKQQPGKVTGRILDEENGKSLIGATIRIGEKGAVTTPDGAFTILLSPGNYEAMISSIGYGTKAITGIDVKDNTPFILNVSLKRSKGQLQSVVVSANARKESVNALLLQQKKAVEITNGISAEEISRTPDKNIGESLKRISGVSTNENKYVIVRGIGERYNVAMLDGIALPSTEAQSRNFSFDLIPSNLVDNVIVSKTITPDMTTSFGGGLIQINTKDIPVANFTSISVGTSYNDQTTGKDFYSRIRGKYDYLGFDDGHRGHFPANLRPTENIYYPEGKMPFDVFEQSREFKNNNNFTTYRYKAMPSQNYQFTIGRVLGLDTTSRSKLGYTGSLSYRNTQTTTTHEDLRRGSWLSTNNSVNNAGATYSFVTTIGALLNIGWQTGNNRFSLRNTYTRMFDNALVRTFGYDRDQGREHVDDPPMLRETDDPTFLDLLQHKLSGQHLAGKVKIDWNLARTSIHRNEKDVIYTQALPEKVGDGYIYSYAIGSSTEPKEIPMSRSYYRNNETHYNWAANATLPFRVGNIFSNLKTGYAGNIKQSRFRWEIAPVTGTVKMADSLHYLPVGEWGNHMNDSSGFMYAISPFGLDYYEGRSELHAGFVMLDHQLLKNLRLVWGMRAEYYAYKEMNNPSNTKLSFYAPKEDPKWQWMPSANLTWNILQDINVRASWSNTAVRPELMDNGRFNRYSPYYDGQLMTGGITSTRITSYDAKVEWFPGAGEIISAGVFHKYFKNPVELVINANSGNPAYVLQNSQWAKVDGIEMEARKNLGFIAPAAWLQNITLFGNLTLQQSTVQSEYTMFDPSTSKDITYVYHAKRELYGQVPFLLNAGITYTGKHIGFNVIYNKAGYKTSLVSDAPTLMEREMPREQLDAQISYRMFRNKLELKFNMGNLLNGPFRYYKNLNSREKPGFVAPNGPFEWNDRFEWLPGYSEKYEPGDTRTFTRFLGRTYSLSLSYNF</sequence>
<evidence type="ECO:0000256" key="1">
    <source>
        <dbReference type="ARBA" id="ARBA00004442"/>
    </source>
</evidence>
<dbReference type="PANTHER" id="PTHR40980:SF4">
    <property type="entry name" value="TONB-DEPENDENT RECEPTOR-LIKE BETA-BARREL DOMAIN-CONTAINING PROTEIN"/>
    <property type="match status" value="1"/>
</dbReference>
<dbReference type="InterPro" id="IPR036942">
    <property type="entry name" value="Beta-barrel_TonB_sf"/>
</dbReference>
<feature type="domain" description="TonB-dependent receptor-like beta-barrel" evidence="6">
    <location>
        <begin position="623"/>
        <end position="1012"/>
    </location>
</feature>
<dbReference type="SUPFAM" id="SSF56935">
    <property type="entry name" value="Porins"/>
    <property type="match status" value="1"/>
</dbReference>
<evidence type="ECO:0000256" key="2">
    <source>
        <dbReference type="ARBA" id="ARBA00023136"/>
    </source>
</evidence>
<keyword evidence="2 4" id="KW-0472">Membrane</keyword>
<keyword evidence="8" id="KW-0675">Receptor</keyword>
<dbReference type="Proteomes" id="UP000199310">
    <property type="component" value="Unassembled WGS sequence"/>
</dbReference>
<dbReference type="GO" id="GO:0009279">
    <property type="term" value="C:cell outer membrane"/>
    <property type="evidence" value="ECO:0007669"/>
    <property type="project" value="UniProtKB-SubCell"/>
</dbReference>
<reference evidence="9" key="1">
    <citation type="submission" date="2016-10" db="EMBL/GenBank/DDBJ databases">
        <authorList>
            <person name="Varghese N."/>
            <person name="Submissions S."/>
        </authorList>
    </citation>
    <scope>NUCLEOTIDE SEQUENCE [LARGE SCALE GENOMIC DNA]</scope>
    <source>
        <strain evidence="9">DSM 3695</strain>
    </source>
</reference>
<dbReference type="InterPro" id="IPR012910">
    <property type="entry name" value="Plug_dom"/>
</dbReference>
<dbReference type="PANTHER" id="PTHR40980">
    <property type="entry name" value="PLUG DOMAIN-CONTAINING PROTEIN"/>
    <property type="match status" value="1"/>
</dbReference>
<dbReference type="Gene3D" id="2.60.40.1120">
    <property type="entry name" value="Carboxypeptidase-like, regulatory domain"/>
    <property type="match status" value="1"/>
</dbReference>
<evidence type="ECO:0000259" key="7">
    <source>
        <dbReference type="Pfam" id="PF07715"/>
    </source>
</evidence>
<evidence type="ECO:0000313" key="9">
    <source>
        <dbReference type="Proteomes" id="UP000199310"/>
    </source>
</evidence>
<dbReference type="Pfam" id="PF13620">
    <property type="entry name" value="CarboxypepD_reg"/>
    <property type="match status" value="1"/>
</dbReference>
<evidence type="ECO:0000259" key="6">
    <source>
        <dbReference type="Pfam" id="PF00593"/>
    </source>
</evidence>
<dbReference type="InterPro" id="IPR000531">
    <property type="entry name" value="Beta-barrel_TonB"/>
</dbReference>
<dbReference type="AlphaFoldDB" id="A0A1I0R393"/>
<evidence type="ECO:0000256" key="4">
    <source>
        <dbReference type="RuleBase" id="RU003357"/>
    </source>
</evidence>
<name>A0A1I0R393_9BACT</name>
<keyword evidence="3" id="KW-0998">Cell outer membrane</keyword>
<comment type="subcellular location">
    <subcellularLocation>
        <location evidence="1 4">Cell outer membrane</location>
    </subcellularLocation>
</comment>
<gene>
    <name evidence="8" type="ORF">SAMN04488122_2164</name>
</gene>
<keyword evidence="5" id="KW-0732">Signal</keyword>
<organism evidence="8 9">
    <name type="scientific">Chitinophaga arvensicola</name>
    <dbReference type="NCBI Taxonomy" id="29529"/>
    <lineage>
        <taxon>Bacteria</taxon>
        <taxon>Pseudomonadati</taxon>
        <taxon>Bacteroidota</taxon>
        <taxon>Chitinophagia</taxon>
        <taxon>Chitinophagales</taxon>
        <taxon>Chitinophagaceae</taxon>
        <taxon>Chitinophaga</taxon>
    </lineage>
</organism>
<keyword evidence="4" id="KW-0798">TonB box</keyword>
<dbReference type="Pfam" id="PF00593">
    <property type="entry name" value="TonB_dep_Rec_b-barrel"/>
    <property type="match status" value="1"/>
</dbReference>
<protein>
    <submittedName>
        <fullName evidence="8">TonB-dependent Receptor Plug Domain</fullName>
    </submittedName>
</protein>
<keyword evidence="9" id="KW-1185">Reference proteome</keyword>
<dbReference type="InterPro" id="IPR037066">
    <property type="entry name" value="Plug_dom_sf"/>
</dbReference>
<dbReference type="Gene3D" id="2.40.170.20">
    <property type="entry name" value="TonB-dependent receptor, beta-barrel domain"/>
    <property type="match status" value="1"/>
</dbReference>
<evidence type="ECO:0000256" key="3">
    <source>
        <dbReference type="ARBA" id="ARBA00023237"/>
    </source>
</evidence>
<dbReference type="RefSeq" id="WP_089894340.1">
    <property type="nucleotide sequence ID" value="NZ_FOJG01000001.1"/>
</dbReference>
<feature type="signal peptide" evidence="5">
    <location>
        <begin position="1"/>
        <end position="38"/>
    </location>
</feature>
<comment type="similarity">
    <text evidence="4">Belongs to the TonB-dependent receptor family.</text>
</comment>